<evidence type="ECO:0000313" key="7">
    <source>
        <dbReference type="Proteomes" id="UP000077519"/>
    </source>
</evidence>
<name>A0A177YNV6_9NOCA</name>
<evidence type="ECO:0000259" key="5">
    <source>
        <dbReference type="Pfam" id="PF04073"/>
    </source>
</evidence>
<dbReference type="CDD" id="cd00002">
    <property type="entry name" value="YbaK_deacylase"/>
    <property type="match status" value="1"/>
</dbReference>
<dbReference type="InterPro" id="IPR007214">
    <property type="entry name" value="YbaK/aa-tRNA-synth-assoc-dom"/>
</dbReference>
<gene>
    <name evidence="6" type="ORF">A3K89_15685</name>
</gene>
<dbReference type="InterPro" id="IPR004369">
    <property type="entry name" value="Prolyl-tRNA_editing_YbaK/EbsC"/>
</dbReference>
<dbReference type="Gene3D" id="3.90.960.10">
    <property type="entry name" value="YbaK/aminoacyl-tRNA synthetase-associated domain"/>
    <property type="match status" value="1"/>
</dbReference>
<dbReference type="AlphaFoldDB" id="A0A177YNV6"/>
<dbReference type="GO" id="GO:0002161">
    <property type="term" value="F:aminoacyl-tRNA deacylase activity"/>
    <property type="evidence" value="ECO:0007669"/>
    <property type="project" value="InterPro"/>
</dbReference>
<dbReference type="InterPro" id="IPR036754">
    <property type="entry name" value="YbaK/aa-tRNA-synt-asso_dom_sf"/>
</dbReference>
<evidence type="ECO:0000313" key="6">
    <source>
        <dbReference type="EMBL" id="OAK56698.1"/>
    </source>
</evidence>
<reference evidence="6 7" key="1">
    <citation type="submission" date="2016-03" db="EMBL/GenBank/DDBJ databases">
        <title>Genome sequence of Rhodococcus kyotonensis KB10.</title>
        <authorList>
            <person name="Jeong H."/>
            <person name="Hong C.E."/>
            <person name="Jo S.H."/>
            <person name="Park J.M."/>
        </authorList>
    </citation>
    <scope>NUCLEOTIDE SEQUENCE [LARGE SCALE GENOMIC DNA]</scope>
    <source>
        <strain evidence="6 7">KB10</strain>
    </source>
</reference>
<organism evidence="6 7">
    <name type="scientific">Rhodococcoides kyotonense</name>
    <dbReference type="NCBI Taxonomy" id="398843"/>
    <lineage>
        <taxon>Bacteria</taxon>
        <taxon>Bacillati</taxon>
        <taxon>Actinomycetota</taxon>
        <taxon>Actinomycetes</taxon>
        <taxon>Mycobacteriales</taxon>
        <taxon>Nocardiaceae</taxon>
        <taxon>Rhodococcoides</taxon>
    </lineage>
</organism>
<keyword evidence="3 4" id="KW-0456">Lyase</keyword>
<dbReference type="Pfam" id="PF04073">
    <property type="entry name" value="tRNA_edit"/>
    <property type="match status" value="1"/>
</dbReference>
<keyword evidence="7" id="KW-1185">Reference proteome</keyword>
<protein>
    <recommendedName>
        <fullName evidence="4">Cys-tRNA(Pro)/Cys-tRNA(Cys) deacylase</fullName>
        <ecNumber evidence="4">4.2.-.-</ecNumber>
    </recommendedName>
</protein>
<sequence>MAAASTPAIAVLRKQRVDHEVHTYDHDPRSESYGTEAADVLGARLGVDKSQIFKTLVIRKHDGALAVAVLPVTTTLSLKAAAAALGARKAAMAERAEAERSTGYVFGGISPLGQKRALATVVDESALGWDRVLCSGGRRGLEIELDPHDLVRLTHAVTAPIGAS</sequence>
<comment type="similarity">
    <text evidence="1 4">Belongs to the prolyl-tRNA editing family. YbaK/EbsC subfamily.</text>
</comment>
<dbReference type="EC" id="4.2.-.-" evidence="4"/>
<dbReference type="Proteomes" id="UP000077519">
    <property type="component" value="Unassembled WGS sequence"/>
</dbReference>
<dbReference type="PANTHER" id="PTHR30411">
    <property type="entry name" value="CYTOPLASMIC PROTEIN"/>
    <property type="match status" value="1"/>
</dbReference>
<accession>A0A177YNV6</accession>
<dbReference type="GO" id="GO:0006412">
    <property type="term" value="P:translation"/>
    <property type="evidence" value="ECO:0007669"/>
    <property type="project" value="UniProtKB-KW"/>
</dbReference>
<proteinExistence type="inferred from homology"/>
<evidence type="ECO:0000256" key="3">
    <source>
        <dbReference type="ARBA" id="ARBA00023239"/>
    </source>
</evidence>
<dbReference type="PIRSF" id="PIRSF006181">
    <property type="entry name" value="EbsC_YbaK"/>
    <property type="match status" value="1"/>
</dbReference>
<dbReference type="SUPFAM" id="SSF55826">
    <property type="entry name" value="YbaK/ProRS associated domain"/>
    <property type="match status" value="1"/>
</dbReference>
<evidence type="ECO:0000256" key="2">
    <source>
        <dbReference type="ARBA" id="ARBA00022917"/>
    </source>
</evidence>
<dbReference type="GO" id="GO:0016829">
    <property type="term" value="F:lyase activity"/>
    <property type="evidence" value="ECO:0007669"/>
    <property type="project" value="UniProtKB-KW"/>
</dbReference>
<comment type="caution">
    <text evidence="6">The sequence shown here is derived from an EMBL/GenBank/DDBJ whole genome shotgun (WGS) entry which is preliminary data.</text>
</comment>
<dbReference type="EMBL" id="LVHI01000003">
    <property type="protein sequence ID" value="OAK56698.1"/>
    <property type="molecule type" value="Genomic_DNA"/>
</dbReference>
<dbReference type="RefSeq" id="WP_068421480.1">
    <property type="nucleotide sequence ID" value="NZ_LVHI01000003.1"/>
</dbReference>
<feature type="domain" description="YbaK/aminoacyl-tRNA synthetase-associated" evidence="5">
    <location>
        <begin position="38"/>
        <end position="153"/>
    </location>
</feature>
<keyword evidence="2 4" id="KW-0648">Protein biosynthesis</keyword>
<dbReference type="PANTHER" id="PTHR30411:SF0">
    <property type="entry name" value="CYS-TRNA(PRO)_CYS-TRNA(CYS) DEACYLASE YBAK"/>
    <property type="match status" value="1"/>
</dbReference>
<evidence type="ECO:0000256" key="4">
    <source>
        <dbReference type="PIRNR" id="PIRNR006181"/>
    </source>
</evidence>
<dbReference type="NCBIfam" id="TIGR00011">
    <property type="entry name" value="YbaK_EbsC"/>
    <property type="match status" value="1"/>
</dbReference>
<evidence type="ECO:0000256" key="1">
    <source>
        <dbReference type="ARBA" id="ARBA00009798"/>
    </source>
</evidence>